<organism evidence="3 4">
    <name type="scientific">Aspergillus pseudodeflectus</name>
    <dbReference type="NCBI Taxonomy" id="176178"/>
    <lineage>
        <taxon>Eukaryota</taxon>
        <taxon>Fungi</taxon>
        <taxon>Dikarya</taxon>
        <taxon>Ascomycota</taxon>
        <taxon>Pezizomycotina</taxon>
        <taxon>Eurotiomycetes</taxon>
        <taxon>Eurotiomycetidae</taxon>
        <taxon>Eurotiales</taxon>
        <taxon>Aspergillaceae</taxon>
        <taxon>Aspergillus</taxon>
        <taxon>Aspergillus subgen. Nidulantes</taxon>
    </lineage>
</organism>
<proteinExistence type="predicted"/>
<dbReference type="GeneID" id="98154549"/>
<accession>A0ABR4KSE3</accession>
<feature type="chain" id="PRO_5045439390" description="Secreted protein" evidence="2">
    <location>
        <begin position="21"/>
        <end position="97"/>
    </location>
</feature>
<evidence type="ECO:0008006" key="5">
    <source>
        <dbReference type="Google" id="ProtNLM"/>
    </source>
</evidence>
<evidence type="ECO:0000256" key="1">
    <source>
        <dbReference type="SAM" id="MobiDB-lite"/>
    </source>
</evidence>
<feature type="signal peptide" evidence="2">
    <location>
        <begin position="1"/>
        <end position="20"/>
    </location>
</feature>
<reference evidence="3 4" key="1">
    <citation type="submission" date="2024-07" db="EMBL/GenBank/DDBJ databases">
        <title>Section-level genome sequencing and comparative genomics of Aspergillus sections Usti and Cavernicolus.</title>
        <authorList>
            <consortium name="Lawrence Berkeley National Laboratory"/>
            <person name="Nybo J.L."/>
            <person name="Vesth T.C."/>
            <person name="Theobald S."/>
            <person name="Frisvad J.C."/>
            <person name="Larsen T.O."/>
            <person name="Kjaerboelling I."/>
            <person name="Rothschild-Mancinelli K."/>
            <person name="Lyhne E.K."/>
            <person name="Kogle M.E."/>
            <person name="Barry K."/>
            <person name="Clum A."/>
            <person name="Na H."/>
            <person name="Ledsgaard L."/>
            <person name="Lin J."/>
            <person name="Lipzen A."/>
            <person name="Kuo A."/>
            <person name="Riley R."/>
            <person name="Mondo S."/>
            <person name="LaButti K."/>
            <person name="Haridas S."/>
            <person name="Pangalinan J."/>
            <person name="Salamov A.A."/>
            <person name="Simmons B.A."/>
            <person name="Magnuson J.K."/>
            <person name="Chen J."/>
            <person name="Drula E."/>
            <person name="Henrissat B."/>
            <person name="Wiebenga A."/>
            <person name="Lubbers R.J."/>
            <person name="Gomes A.C."/>
            <person name="Macurrencykelacurrency M.R."/>
            <person name="Stajich J."/>
            <person name="Grigoriev I.V."/>
            <person name="Mortensen U.H."/>
            <person name="De vries R.P."/>
            <person name="Baker S.E."/>
            <person name="Andersen M.R."/>
        </authorList>
    </citation>
    <scope>NUCLEOTIDE SEQUENCE [LARGE SCALE GENOMIC DNA]</scope>
    <source>
        <strain evidence="3 4">CBS 756.74</strain>
    </source>
</reference>
<feature type="region of interest" description="Disordered" evidence="1">
    <location>
        <begin position="72"/>
        <end position="97"/>
    </location>
</feature>
<evidence type="ECO:0000256" key="2">
    <source>
        <dbReference type="SAM" id="SignalP"/>
    </source>
</evidence>
<evidence type="ECO:0000313" key="4">
    <source>
        <dbReference type="Proteomes" id="UP001610444"/>
    </source>
</evidence>
<evidence type="ECO:0000313" key="3">
    <source>
        <dbReference type="EMBL" id="KAL2855203.1"/>
    </source>
</evidence>
<sequence>MVAVRIAFLWLGLQVYSIHSGTDSSTDKTLACEPPFVTAGMFLWSSPQKQFVYHLGAFKSILSQSSRTRLLRQESDRRLRSNHLNSEDSQDRSASKK</sequence>
<gene>
    <name evidence="3" type="ORF">BJX68DRAFT_231715</name>
</gene>
<comment type="caution">
    <text evidence="3">The sequence shown here is derived from an EMBL/GenBank/DDBJ whole genome shotgun (WGS) entry which is preliminary data.</text>
</comment>
<protein>
    <recommendedName>
        <fullName evidence="5">Secreted protein</fullName>
    </recommendedName>
</protein>
<dbReference type="EMBL" id="JBFXLR010000010">
    <property type="protein sequence ID" value="KAL2855203.1"/>
    <property type="molecule type" value="Genomic_DNA"/>
</dbReference>
<name>A0ABR4KSE3_9EURO</name>
<dbReference type="RefSeq" id="XP_070901859.1">
    <property type="nucleotide sequence ID" value="XM_071039385.1"/>
</dbReference>
<keyword evidence="2" id="KW-0732">Signal</keyword>
<keyword evidence="4" id="KW-1185">Reference proteome</keyword>
<dbReference type="Proteomes" id="UP001610444">
    <property type="component" value="Unassembled WGS sequence"/>
</dbReference>